<keyword evidence="1" id="KW-0472">Membrane</keyword>
<accession>A0A8K0CIR4</accession>
<name>A0A8K0CIR4_IGNLU</name>
<sequence length="207" mass="23499">MCTSLLSKFSMNSSLDISDFILAAISIGSLILYEFDIYFKIILTLASIYSVLSILRPDRVADIRKCNDVVECLHGYFTLLFPAIAWPCLIIPVWTGNDLVENELLYTILSIYMFVVIIDQCAKKDLNDLLVGINSLSLVAVAVINRSLNPIYEAILFIIAHFSTFYLKDNAATDTSEDVYSYFLAAFIYFSMMWLHNKEGCWKSNAY</sequence>
<dbReference type="OrthoDB" id="10643248at2759"/>
<keyword evidence="3" id="KW-1185">Reference proteome</keyword>
<gene>
    <name evidence="2" type="ORF">ILUMI_19099</name>
</gene>
<feature type="transmembrane region" description="Helical" evidence="1">
    <location>
        <begin position="76"/>
        <end position="94"/>
    </location>
</feature>
<dbReference type="AlphaFoldDB" id="A0A8K0CIR4"/>
<dbReference type="EMBL" id="VTPC01085293">
    <property type="protein sequence ID" value="KAF2887074.1"/>
    <property type="molecule type" value="Genomic_DNA"/>
</dbReference>
<keyword evidence="1" id="KW-0812">Transmembrane</keyword>
<evidence type="ECO:0000313" key="2">
    <source>
        <dbReference type="EMBL" id="KAF2887074.1"/>
    </source>
</evidence>
<reference evidence="2" key="1">
    <citation type="submission" date="2019-08" db="EMBL/GenBank/DDBJ databases">
        <title>The genome of the North American firefly Photinus pyralis.</title>
        <authorList>
            <consortium name="Photinus pyralis genome working group"/>
            <person name="Fallon T.R."/>
            <person name="Sander Lower S.E."/>
            <person name="Weng J.-K."/>
        </authorList>
    </citation>
    <scope>NUCLEOTIDE SEQUENCE</scope>
    <source>
        <strain evidence="2">TRF0915ILg1</strain>
        <tissue evidence="2">Whole body</tissue>
    </source>
</reference>
<keyword evidence="1" id="KW-1133">Transmembrane helix</keyword>
<feature type="transmembrane region" description="Helical" evidence="1">
    <location>
        <begin position="12"/>
        <end position="31"/>
    </location>
</feature>
<evidence type="ECO:0000256" key="1">
    <source>
        <dbReference type="SAM" id="Phobius"/>
    </source>
</evidence>
<comment type="caution">
    <text evidence="2">The sequence shown here is derived from an EMBL/GenBank/DDBJ whole genome shotgun (WGS) entry which is preliminary data.</text>
</comment>
<protein>
    <submittedName>
        <fullName evidence="2">Uncharacterized protein</fullName>
    </submittedName>
</protein>
<proteinExistence type="predicted"/>
<evidence type="ECO:0000313" key="3">
    <source>
        <dbReference type="Proteomes" id="UP000801492"/>
    </source>
</evidence>
<feature type="transmembrane region" description="Helical" evidence="1">
    <location>
        <begin position="179"/>
        <end position="197"/>
    </location>
</feature>
<feature type="transmembrane region" description="Helical" evidence="1">
    <location>
        <begin position="106"/>
        <end position="122"/>
    </location>
</feature>
<dbReference type="Proteomes" id="UP000801492">
    <property type="component" value="Unassembled WGS sequence"/>
</dbReference>
<organism evidence="2 3">
    <name type="scientific">Ignelater luminosus</name>
    <name type="common">Cucubano</name>
    <name type="synonym">Pyrophorus luminosus</name>
    <dbReference type="NCBI Taxonomy" id="2038154"/>
    <lineage>
        <taxon>Eukaryota</taxon>
        <taxon>Metazoa</taxon>
        <taxon>Ecdysozoa</taxon>
        <taxon>Arthropoda</taxon>
        <taxon>Hexapoda</taxon>
        <taxon>Insecta</taxon>
        <taxon>Pterygota</taxon>
        <taxon>Neoptera</taxon>
        <taxon>Endopterygota</taxon>
        <taxon>Coleoptera</taxon>
        <taxon>Polyphaga</taxon>
        <taxon>Elateriformia</taxon>
        <taxon>Elateroidea</taxon>
        <taxon>Elateridae</taxon>
        <taxon>Agrypninae</taxon>
        <taxon>Pyrophorini</taxon>
        <taxon>Ignelater</taxon>
    </lineage>
</organism>
<feature type="transmembrane region" description="Helical" evidence="1">
    <location>
        <begin position="151"/>
        <end position="167"/>
    </location>
</feature>
<feature type="transmembrane region" description="Helical" evidence="1">
    <location>
        <begin position="129"/>
        <end position="145"/>
    </location>
</feature>